<dbReference type="Proteomes" id="UP001499910">
    <property type="component" value="Unassembled WGS sequence"/>
</dbReference>
<dbReference type="Pfam" id="PF00557">
    <property type="entry name" value="Peptidase_M24"/>
    <property type="match status" value="1"/>
</dbReference>
<dbReference type="SUPFAM" id="SSF55920">
    <property type="entry name" value="Creatinase/aminopeptidase"/>
    <property type="match status" value="1"/>
</dbReference>
<gene>
    <name evidence="3" type="ORF">GCM10023209_32850</name>
</gene>
<dbReference type="SUPFAM" id="SSF53092">
    <property type="entry name" value="Creatinase/prolidase N-terminal domain"/>
    <property type="match status" value="1"/>
</dbReference>
<feature type="domain" description="Peptidase M24" evidence="1">
    <location>
        <begin position="159"/>
        <end position="356"/>
    </location>
</feature>
<organism evidence="3 4">
    <name type="scientific">[Roseibacterium] beibuensis</name>
    <dbReference type="NCBI Taxonomy" id="1193142"/>
    <lineage>
        <taxon>Bacteria</taxon>
        <taxon>Pseudomonadati</taxon>
        <taxon>Pseudomonadota</taxon>
        <taxon>Alphaproteobacteria</taxon>
        <taxon>Rhodobacterales</taxon>
        <taxon>Roseobacteraceae</taxon>
        <taxon>Roseicyclus</taxon>
    </lineage>
</organism>
<dbReference type="RefSeq" id="WP_259553395.1">
    <property type="nucleotide sequence ID" value="NZ_BAABHW010000006.1"/>
</dbReference>
<evidence type="ECO:0000259" key="1">
    <source>
        <dbReference type="Pfam" id="PF00557"/>
    </source>
</evidence>
<dbReference type="InterPro" id="IPR029149">
    <property type="entry name" value="Creatin/AminoP/Spt16_N"/>
</dbReference>
<keyword evidence="4" id="KW-1185">Reference proteome</keyword>
<evidence type="ECO:0000259" key="2">
    <source>
        <dbReference type="Pfam" id="PF01321"/>
    </source>
</evidence>
<dbReference type="InterPro" id="IPR000994">
    <property type="entry name" value="Pept_M24"/>
</dbReference>
<proteinExistence type="predicted"/>
<evidence type="ECO:0000313" key="3">
    <source>
        <dbReference type="EMBL" id="GAA5079966.1"/>
    </source>
</evidence>
<dbReference type="Gene3D" id="3.40.350.10">
    <property type="entry name" value="Creatinase/prolidase N-terminal domain"/>
    <property type="match status" value="1"/>
</dbReference>
<sequence length="375" mass="40488">MPDFPAEEYAARTAKAQEGMARQGIDAMFLTTEAEFRYFSGFRTAFWQSPTRPWFLILPRRGSPIAIIPQIGVELMETTWVDDIRPFDSPATDAPHLHLLQNALSDASTIATPMGEESSLRMPLAEFDRLRRGLSATWVDATPLIKALRMVKSPAEQKKIREICRIGSAAFARAGDLFHPGQPLDEVFRSFRIALLQEGAEEVPYLVGAAAAGGYSDVISPPGSRPLADGDVLMLDTGASLGGYFCDFDRNWAIGQASDAAASAHRHLHAATEAALAAIRPGMTAALLCEVMAQALGQGSGIGRLGHGLGIQLTEWPSLAPHDQTVLEPGMVLTLEPSLQIAPGKMMVHEENILLTETGVELLTDRTPPDLPVLS</sequence>
<feature type="domain" description="Creatinase N-terminal" evidence="2">
    <location>
        <begin position="12"/>
        <end position="151"/>
    </location>
</feature>
<name>A0ABP9LNP5_9RHOB</name>
<dbReference type="PRINTS" id="PR00599">
    <property type="entry name" value="MAPEPTIDASE"/>
</dbReference>
<dbReference type="InterPro" id="IPR036005">
    <property type="entry name" value="Creatinase/aminopeptidase-like"/>
</dbReference>
<dbReference type="InterPro" id="IPR001714">
    <property type="entry name" value="Pept_M24_MAP"/>
</dbReference>
<protein>
    <recommendedName>
        <fullName evidence="5">Xaa-Pro aminopeptidase</fullName>
    </recommendedName>
</protein>
<dbReference type="Pfam" id="PF01321">
    <property type="entry name" value="Creatinase_N"/>
    <property type="match status" value="1"/>
</dbReference>
<dbReference type="InterPro" id="IPR000587">
    <property type="entry name" value="Creatinase_N"/>
</dbReference>
<dbReference type="PANTHER" id="PTHR46112:SF2">
    <property type="entry name" value="XAA-PRO AMINOPEPTIDASE P-RELATED"/>
    <property type="match status" value="1"/>
</dbReference>
<accession>A0ABP9LNP5</accession>
<reference evidence="4" key="1">
    <citation type="journal article" date="2019" name="Int. J. Syst. Evol. Microbiol.">
        <title>The Global Catalogue of Microorganisms (GCM) 10K type strain sequencing project: providing services to taxonomists for standard genome sequencing and annotation.</title>
        <authorList>
            <consortium name="The Broad Institute Genomics Platform"/>
            <consortium name="The Broad Institute Genome Sequencing Center for Infectious Disease"/>
            <person name="Wu L."/>
            <person name="Ma J."/>
        </authorList>
    </citation>
    <scope>NUCLEOTIDE SEQUENCE [LARGE SCALE GENOMIC DNA]</scope>
    <source>
        <strain evidence="4">JCM 18015</strain>
    </source>
</reference>
<dbReference type="InterPro" id="IPR050659">
    <property type="entry name" value="Peptidase_M24B"/>
</dbReference>
<evidence type="ECO:0000313" key="4">
    <source>
        <dbReference type="Proteomes" id="UP001499910"/>
    </source>
</evidence>
<dbReference type="EMBL" id="BAABHW010000006">
    <property type="protein sequence ID" value="GAA5079966.1"/>
    <property type="molecule type" value="Genomic_DNA"/>
</dbReference>
<dbReference type="CDD" id="cd01066">
    <property type="entry name" value="APP_MetAP"/>
    <property type="match status" value="1"/>
</dbReference>
<dbReference type="PANTHER" id="PTHR46112">
    <property type="entry name" value="AMINOPEPTIDASE"/>
    <property type="match status" value="1"/>
</dbReference>
<evidence type="ECO:0008006" key="5">
    <source>
        <dbReference type="Google" id="ProtNLM"/>
    </source>
</evidence>
<dbReference type="Gene3D" id="3.90.230.10">
    <property type="entry name" value="Creatinase/methionine aminopeptidase superfamily"/>
    <property type="match status" value="1"/>
</dbReference>
<comment type="caution">
    <text evidence="3">The sequence shown here is derived from an EMBL/GenBank/DDBJ whole genome shotgun (WGS) entry which is preliminary data.</text>
</comment>